<accession>A0A1W1UBG0</accession>
<protein>
    <recommendedName>
        <fullName evidence="4">DUF4397 domain-containing protein</fullName>
    </recommendedName>
</protein>
<gene>
    <name evidence="2" type="ORF">SAMN00790413_06638</name>
</gene>
<evidence type="ECO:0000313" key="2">
    <source>
        <dbReference type="EMBL" id="SMB78399.1"/>
    </source>
</evidence>
<proteinExistence type="predicted"/>
<feature type="chain" id="PRO_5012980898" description="DUF4397 domain-containing protein" evidence="1">
    <location>
        <begin position="25"/>
        <end position="124"/>
    </location>
</feature>
<reference evidence="2 3" key="1">
    <citation type="submission" date="2017-04" db="EMBL/GenBank/DDBJ databases">
        <authorList>
            <person name="Afonso C.L."/>
            <person name="Miller P.J."/>
            <person name="Scott M.A."/>
            <person name="Spackman E."/>
            <person name="Goraichik I."/>
            <person name="Dimitrov K.M."/>
            <person name="Suarez D.L."/>
            <person name="Swayne D.E."/>
        </authorList>
    </citation>
    <scope>NUCLEOTIDE SEQUENCE [LARGE SCALE GENOMIC DNA]</scope>
    <source>
        <strain evidence="2 3">KR-140</strain>
    </source>
</reference>
<keyword evidence="1" id="KW-0732">Signal</keyword>
<dbReference type="OrthoDB" id="72742at2"/>
<dbReference type="AlphaFoldDB" id="A0A1W1UBG0"/>
<dbReference type="STRING" id="695939.SAMN00790413_06638"/>
<organism evidence="2 3">
    <name type="scientific">Deinococcus hopiensis KR-140</name>
    <dbReference type="NCBI Taxonomy" id="695939"/>
    <lineage>
        <taxon>Bacteria</taxon>
        <taxon>Thermotogati</taxon>
        <taxon>Deinococcota</taxon>
        <taxon>Deinococci</taxon>
        <taxon>Deinococcales</taxon>
        <taxon>Deinococcaceae</taxon>
        <taxon>Deinococcus</taxon>
    </lineage>
</organism>
<keyword evidence="3" id="KW-1185">Reference proteome</keyword>
<dbReference type="EMBL" id="FWWU01000002">
    <property type="protein sequence ID" value="SMB78399.1"/>
    <property type="molecule type" value="Genomic_DNA"/>
</dbReference>
<evidence type="ECO:0000256" key="1">
    <source>
        <dbReference type="SAM" id="SignalP"/>
    </source>
</evidence>
<dbReference type="RefSeq" id="WP_084045211.1">
    <property type="nucleotide sequence ID" value="NZ_FWWU01000002.1"/>
</dbReference>
<dbReference type="Proteomes" id="UP000192582">
    <property type="component" value="Unassembled WGS sequence"/>
</dbReference>
<evidence type="ECO:0000313" key="3">
    <source>
        <dbReference type="Proteomes" id="UP000192582"/>
    </source>
</evidence>
<feature type="signal peptide" evidence="1">
    <location>
        <begin position="1"/>
        <end position="24"/>
    </location>
</feature>
<evidence type="ECO:0008006" key="4">
    <source>
        <dbReference type="Google" id="ProtNLM"/>
    </source>
</evidence>
<sequence length="124" mass="12985">MRTLKALLLSAFIATTALTTSASATPVYFSNDAGASGVVDVYVDGQLVFDDVFADSSMMFPKEITAGKHDVVITPNYLALGEAGILHASITVPETDGEDGAYTVTLTPDTNELLTLDLTSGHVD</sequence>
<name>A0A1W1UBG0_9DEIO</name>